<evidence type="ECO:0000313" key="3">
    <source>
        <dbReference type="EMBL" id="GHE43783.1"/>
    </source>
</evidence>
<reference evidence="3" key="2">
    <citation type="submission" date="2020-09" db="EMBL/GenBank/DDBJ databases">
        <authorList>
            <person name="Sun Q."/>
            <person name="Kim S."/>
        </authorList>
    </citation>
    <scope>NUCLEOTIDE SEQUENCE</scope>
    <source>
        <strain evidence="3">KCTC 32020</strain>
    </source>
</reference>
<proteinExistence type="predicted"/>
<protein>
    <submittedName>
        <fullName evidence="3">ABC transporter</fullName>
    </submittedName>
</protein>
<feature type="domain" description="ABC-type transport auxiliary lipoprotein component" evidence="2">
    <location>
        <begin position="40"/>
        <end position="200"/>
    </location>
</feature>
<dbReference type="Gene3D" id="3.40.50.10610">
    <property type="entry name" value="ABC-type transport auxiliary lipoprotein component"/>
    <property type="match status" value="1"/>
</dbReference>
<dbReference type="InterPro" id="IPR005586">
    <property type="entry name" value="ABC_trans_aux"/>
</dbReference>
<sequence length="216" mass="22919">MIRPTPLRSAPARRLAAAVLLASLGGCALLGGKTPVTVYAPHPQVSADPAWPAVDGQLSIAAPDASRTADGLRIAVRPTPLELQVYKGASWAKRPSDMIEDTVLRTLEDSGRIRAVARQGSGIAADYKLVLDVRRFEADYAGNPTPAATLEVSAKLLHASDQQIVASRVFRQAEPAGDVAVPAVAAAFERALGRLGHELAGWTLIETDTHERQGHR</sequence>
<dbReference type="SUPFAM" id="SSF159594">
    <property type="entry name" value="XCC0632-like"/>
    <property type="match status" value="1"/>
</dbReference>
<feature type="signal peptide" evidence="1">
    <location>
        <begin position="1"/>
        <end position="28"/>
    </location>
</feature>
<name>A0A919DGS1_9GAMM</name>
<gene>
    <name evidence="3" type="ORF">GCM10007167_26860</name>
</gene>
<feature type="chain" id="PRO_5037666182" evidence="1">
    <location>
        <begin position="29"/>
        <end position="216"/>
    </location>
</feature>
<dbReference type="AlphaFoldDB" id="A0A919DGS1"/>
<dbReference type="RefSeq" id="WP_146474357.1">
    <property type="nucleotide sequence ID" value="NZ_BNCF01000021.1"/>
</dbReference>
<comment type="caution">
    <text evidence="3">The sequence shown here is derived from an EMBL/GenBank/DDBJ whole genome shotgun (WGS) entry which is preliminary data.</text>
</comment>
<evidence type="ECO:0000259" key="2">
    <source>
        <dbReference type="Pfam" id="PF03886"/>
    </source>
</evidence>
<accession>A0A919DGS1</accession>
<reference evidence="3" key="1">
    <citation type="journal article" date="2014" name="Int. J. Syst. Evol. Microbiol.">
        <title>Complete genome sequence of Corynebacterium casei LMG S-19264T (=DSM 44701T), isolated from a smear-ripened cheese.</title>
        <authorList>
            <consortium name="US DOE Joint Genome Institute (JGI-PGF)"/>
            <person name="Walter F."/>
            <person name="Albersmeier A."/>
            <person name="Kalinowski J."/>
            <person name="Ruckert C."/>
        </authorList>
    </citation>
    <scope>NUCLEOTIDE SEQUENCE</scope>
    <source>
        <strain evidence="3">KCTC 32020</strain>
    </source>
</reference>
<dbReference type="EMBL" id="BNCF01000021">
    <property type="protein sequence ID" value="GHE43783.1"/>
    <property type="molecule type" value="Genomic_DNA"/>
</dbReference>
<evidence type="ECO:0000313" key="4">
    <source>
        <dbReference type="Proteomes" id="UP000636453"/>
    </source>
</evidence>
<keyword evidence="4" id="KW-1185">Reference proteome</keyword>
<dbReference type="Proteomes" id="UP000636453">
    <property type="component" value="Unassembled WGS sequence"/>
</dbReference>
<keyword evidence="1" id="KW-0732">Signal</keyword>
<evidence type="ECO:0000256" key="1">
    <source>
        <dbReference type="SAM" id="SignalP"/>
    </source>
</evidence>
<dbReference type="OrthoDB" id="5795476at2"/>
<organism evidence="3 4">
    <name type="scientific">Vulcaniibacterium thermophilum</name>
    <dbReference type="NCBI Taxonomy" id="1169913"/>
    <lineage>
        <taxon>Bacteria</taxon>
        <taxon>Pseudomonadati</taxon>
        <taxon>Pseudomonadota</taxon>
        <taxon>Gammaproteobacteria</taxon>
        <taxon>Lysobacterales</taxon>
        <taxon>Lysobacteraceae</taxon>
        <taxon>Vulcaniibacterium</taxon>
    </lineage>
</organism>
<dbReference type="PROSITE" id="PS51257">
    <property type="entry name" value="PROKAR_LIPOPROTEIN"/>
    <property type="match status" value="1"/>
</dbReference>
<dbReference type="Pfam" id="PF03886">
    <property type="entry name" value="ABC_trans_aux"/>
    <property type="match status" value="1"/>
</dbReference>